<dbReference type="PROSITE" id="PS51257">
    <property type="entry name" value="PROKAR_LIPOPROTEIN"/>
    <property type="match status" value="1"/>
</dbReference>
<name>A0A517ZWE2_9PLAN</name>
<feature type="domain" description="Pyrrolo-quinoline quinone repeat" evidence="2">
    <location>
        <begin position="85"/>
        <end position="224"/>
    </location>
</feature>
<reference evidence="3 4" key="1">
    <citation type="submission" date="2019-02" db="EMBL/GenBank/DDBJ databases">
        <title>Deep-cultivation of Planctomycetes and their phenomic and genomic characterization uncovers novel biology.</title>
        <authorList>
            <person name="Wiegand S."/>
            <person name="Jogler M."/>
            <person name="Boedeker C."/>
            <person name="Pinto D."/>
            <person name="Vollmers J."/>
            <person name="Rivas-Marin E."/>
            <person name="Kohn T."/>
            <person name="Peeters S.H."/>
            <person name="Heuer A."/>
            <person name="Rast P."/>
            <person name="Oberbeckmann S."/>
            <person name="Bunk B."/>
            <person name="Jeske O."/>
            <person name="Meyerdierks A."/>
            <person name="Storesund J.E."/>
            <person name="Kallscheuer N."/>
            <person name="Luecker S."/>
            <person name="Lage O.M."/>
            <person name="Pohl T."/>
            <person name="Merkel B.J."/>
            <person name="Hornburger P."/>
            <person name="Mueller R.-W."/>
            <person name="Bruemmer F."/>
            <person name="Labrenz M."/>
            <person name="Spormann A.M."/>
            <person name="Op den Camp H."/>
            <person name="Overmann J."/>
            <person name="Amann R."/>
            <person name="Jetten M.S.M."/>
            <person name="Mascher T."/>
            <person name="Medema M.H."/>
            <person name="Devos D.P."/>
            <person name="Kaster A.-K."/>
            <person name="Ovreas L."/>
            <person name="Rohde M."/>
            <person name="Galperin M.Y."/>
            <person name="Jogler C."/>
        </authorList>
    </citation>
    <scope>NUCLEOTIDE SEQUENCE [LARGE SCALE GENOMIC DNA]</scope>
    <source>
        <strain evidence="3 4">Mal52</strain>
    </source>
</reference>
<dbReference type="AlphaFoldDB" id="A0A517ZWE2"/>
<organism evidence="3 4">
    <name type="scientific">Symmachiella dynata</name>
    <dbReference type="NCBI Taxonomy" id="2527995"/>
    <lineage>
        <taxon>Bacteria</taxon>
        <taxon>Pseudomonadati</taxon>
        <taxon>Planctomycetota</taxon>
        <taxon>Planctomycetia</taxon>
        <taxon>Planctomycetales</taxon>
        <taxon>Planctomycetaceae</taxon>
        <taxon>Symmachiella</taxon>
    </lineage>
</organism>
<feature type="signal peptide" evidence="1">
    <location>
        <begin position="1"/>
        <end position="23"/>
    </location>
</feature>
<dbReference type="InterPro" id="IPR015943">
    <property type="entry name" value="WD40/YVTN_repeat-like_dom_sf"/>
</dbReference>
<proteinExistence type="predicted"/>
<dbReference type="InterPro" id="IPR018391">
    <property type="entry name" value="PQQ_b-propeller_rpt"/>
</dbReference>
<dbReference type="SUPFAM" id="SSF50998">
    <property type="entry name" value="Quinoprotein alcohol dehydrogenase-like"/>
    <property type="match status" value="1"/>
</dbReference>
<evidence type="ECO:0000259" key="2">
    <source>
        <dbReference type="Pfam" id="PF13360"/>
    </source>
</evidence>
<dbReference type="SMART" id="SM00564">
    <property type="entry name" value="PQQ"/>
    <property type="match status" value="5"/>
</dbReference>
<evidence type="ECO:0000313" key="3">
    <source>
        <dbReference type="EMBL" id="QDU46745.1"/>
    </source>
</evidence>
<dbReference type="Proteomes" id="UP000319383">
    <property type="component" value="Chromosome"/>
</dbReference>
<keyword evidence="4" id="KW-1185">Reference proteome</keyword>
<accession>A0A517ZWE2</accession>
<keyword evidence="1" id="KW-0732">Signal</keyword>
<dbReference type="Pfam" id="PF13360">
    <property type="entry name" value="PQQ_2"/>
    <property type="match status" value="2"/>
</dbReference>
<evidence type="ECO:0000313" key="4">
    <source>
        <dbReference type="Proteomes" id="UP000319383"/>
    </source>
</evidence>
<gene>
    <name evidence="3" type="ORF">Mal52_52670</name>
</gene>
<dbReference type="Gene3D" id="2.130.10.10">
    <property type="entry name" value="YVTN repeat-like/Quinoprotein amine dehydrogenase"/>
    <property type="match status" value="1"/>
</dbReference>
<evidence type="ECO:0000256" key="1">
    <source>
        <dbReference type="SAM" id="SignalP"/>
    </source>
</evidence>
<feature type="chain" id="PRO_5022161789" evidence="1">
    <location>
        <begin position="24"/>
        <end position="426"/>
    </location>
</feature>
<protein>
    <submittedName>
        <fullName evidence="3">Outer membrane biogenesis protein BamB</fullName>
    </submittedName>
</protein>
<dbReference type="EMBL" id="CP036276">
    <property type="protein sequence ID" value="QDU46745.1"/>
    <property type="molecule type" value="Genomic_DNA"/>
</dbReference>
<dbReference type="KEGG" id="sdyn:Mal52_52670"/>
<dbReference type="PANTHER" id="PTHR34512">
    <property type="entry name" value="CELL SURFACE PROTEIN"/>
    <property type="match status" value="1"/>
</dbReference>
<sequence precursor="true">MVSLKRVLVCACLTLACCVTSWAGENWPNYRGPSEQGLTDAKNLPLTWGEDKNITWQTPIEGKAWSTPVIWGDQIWLTSAPLEGNRLRAICVDKNTGKIVHDKMLYAVAGPQYCHPFNSYASPSPVIEEGRVYVSFGSPYNACLDTKTGEVIWERDDFVCNHFRGPGSSPFLYKNLLILHFDGSDRQYVVALDKQTGDTVWETERTVDFDDIVEKTGKPIRDGDFRKAFSTPMIADVDGRPMLISLGSKALYAYDPETGEELWRLNAPGVHSGSCRPALGHGLVYMPMGSGGKLWAVNPNGSGELSQDHIAWEYKQVVPRRASPLLVDDLLFVVDDGGIAACIDAKTGEGIWRKRLGGNFSASPIYADGKVYFFDEDGKATVIEAAREFRQLAVNKLGDGFMASPAVSGDSLFLRSRSQLYRIDAK</sequence>
<feature type="domain" description="Pyrrolo-quinoline quinone repeat" evidence="2">
    <location>
        <begin position="290"/>
        <end position="385"/>
    </location>
</feature>
<dbReference type="RefSeq" id="WP_145379230.1">
    <property type="nucleotide sequence ID" value="NZ_CP036276.1"/>
</dbReference>
<dbReference type="InterPro" id="IPR011047">
    <property type="entry name" value="Quinoprotein_ADH-like_sf"/>
</dbReference>
<dbReference type="PANTHER" id="PTHR34512:SF30">
    <property type="entry name" value="OUTER MEMBRANE PROTEIN ASSEMBLY FACTOR BAMB"/>
    <property type="match status" value="1"/>
</dbReference>
<dbReference type="InterPro" id="IPR002372">
    <property type="entry name" value="PQQ_rpt_dom"/>
</dbReference>